<protein>
    <submittedName>
        <fullName evidence="2">Uncharacterized protein</fullName>
    </submittedName>
</protein>
<proteinExistence type="predicted"/>
<feature type="region of interest" description="Disordered" evidence="1">
    <location>
        <begin position="1"/>
        <end position="89"/>
    </location>
</feature>
<gene>
    <name evidence="2" type="ORF">Tci_883040</name>
</gene>
<feature type="region of interest" description="Disordered" evidence="1">
    <location>
        <begin position="103"/>
        <end position="144"/>
    </location>
</feature>
<name>A0A699TNP2_TANCI</name>
<evidence type="ECO:0000313" key="2">
    <source>
        <dbReference type="EMBL" id="GFD11071.1"/>
    </source>
</evidence>
<feature type="compositionally biased region" description="Basic residues" evidence="1">
    <location>
        <begin position="23"/>
        <end position="53"/>
    </location>
</feature>
<sequence>PGPEYRLRHLPHQLRPGPLRPRLSPHHRAHRCQGRRHGPGARPRAAHRQRRFAPGRQGIYASGGGPESNRRPTGAGSEPPGRFEWLGTGPGRGRYFVGLGQRRACCQPPGRPGPRHVPGPHHPRERAAEPGIALPHAGRPAGVQ</sequence>
<organism evidence="2">
    <name type="scientific">Tanacetum cinerariifolium</name>
    <name type="common">Dalmatian daisy</name>
    <name type="synonym">Chrysanthemum cinerariifolium</name>
    <dbReference type="NCBI Taxonomy" id="118510"/>
    <lineage>
        <taxon>Eukaryota</taxon>
        <taxon>Viridiplantae</taxon>
        <taxon>Streptophyta</taxon>
        <taxon>Embryophyta</taxon>
        <taxon>Tracheophyta</taxon>
        <taxon>Spermatophyta</taxon>
        <taxon>Magnoliopsida</taxon>
        <taxon>eudicotyledons</taxon>
        <taxon>Gunneridae</taxon>
        <taxon>Pentapetalae</taxon>
        <taxon>asterids</taxon>
        <taxon>campanulids</taxon>
        <taxon>Asterales</taxon>
        <taxon>Asteraceae</taxon>
        <taxon>Asteroideae</taxon>
        <taxon>Anthemideae</taxon>
        <taxon>Anthemidinae</taxon>
        <taxon>Tanacetum</taxon>
    </lineage>
</organism>
<comment type="caution">
    <text evidence="2">The sequence shown here is derived from an EMBL/GenBank/DDBJ whole genome shotgun (WGS) entry which is preliminary data.</text>
</comment>
<dbReference type="AlphaFoldDB" id="A0A699TNP2"/>
<reference evidence="2" key="1">
    <citation type="journal article" date="2019" name="Sci. Rep.">
        <title>Draft genome of Tanacetum cinerariifolium, the natural source of mosquito coil.</title>
        <authorList>
            <person name="Yamashiro T."/>
            <person name="Shiraishi A."/>
            <person name="Satake H."/>
            <person name="Nakayama K."/>
        </authorList>
    </citation>
    <scope>NUCLEOTIDE SEQUENCE</scope>
</reference>
<dbReference type="EMBL" id="BKCJ011256686">
    <property type="protein sequence ID" value="GFD11071.1"/>
    <property type="molecule type" value="Genomic_DNA"/>
</dbReference>
<feature type="non-terminal residue" evidence="2">
    <location>
        <position position="1"/>
    </location>
</feature>
<evidence type="ECO:0000256" key="1">
    <source>
        <dbReference type="SAM" id="MobiDB-lite"/>
    </source>
</evidence>
<accession>A0A699TNP2</accession>
<feature type="compositionally biased region" description="Low complexity" evidence="1">
    <location>
        <begin position="13"/>
        <end position="22"/>
    </location>
</feature>